<sequence length="65" mass="6936">MPPTNNAARNTGKLPVLAEGTKSIIPNAIISNENTMLSLYPIFFITHPAGVPKTTNAEKMAAVTR</sequence>
<reference evidence="1" key="1">
    <citation type="submission" date="2019-08" db="EMBL/GenBank/DDBJ databases">
        <authorList>
            <person name="Kucharzyk K."/>
            <person name="Murdoch R.W."/>
            <person name="Higgins S."/>
            <person name="Loffler F."/>
        </authorList>
    </citation>
    <scope>NUCLEOTIDE SEQUENCE</scope>
</reference>
<accession>A0A645HZA0</accession>
<protein>
    <submittedName>
        <fullName evidence="1">Uncharacterized protein</fullName>
    </submittedName>
</protein>
<name>A0A645HZA0_9ZZZZ</name>
<gene>
    <name evidence="1" type="ORF">SDC9_191802</name>
</gene>
<comment type="caution">
    <text evidence="1">The sequence shown here is derived from an EMBL/GenBank/DDBJ whole genome shotgun (WGS) entry which is preliminary data.</text>
</comment>
<dbReference type="AlphaFoldDB" id="A0A645HZA0"/>
<organism evidence="1">
    <name type="scientific">bioreactor metagenome</name>
    <dbReference type="NCBI Taxonomy" id="1076179"/>
    <lineage>
        <taxon>unclassified sequences</taxon>
        <taxon>metagenomes</taxon>
        <taxon>ecological metagenomes</taxon>
    </lineage>
</organism>
<evidence type="ECO:0000313" key="1">
    <source>
        <dbReference type="EMBL" id="MPN44240.1"/>
    </source>
</evidence>
<proteinExistence type="predicted"/>
<dbReference type="EMBL" id="VSSQ01103226">
    <property type="protein sequence ID" value="MPN44240.1"/>
    <property type="molecule type" value="Genomic_DNA"/>
</dbReference>